<dbReference type="KEGG" id="pais:PFX98_08860"/>
<gene>
    <name evidence="2" type="ORF">PFX98_08860</name>
</gene>
<keyword evidence="3" id="KW-1185">Reference proteome</keyword>
<dbReference type="Pfam" id="PF22765">
    <property type="entry name" value="DUF7010"/>
    <property type="match status" value="1"/>
</dbReference>
<feature type="transmembrane region" description="Helical" evidence="1">
    <location>
        <begin position="84"/>
        <end position="102"/>
    </location>
</feature>
<dbReference type="InterPro" id="IPR053824">
    <property type="entry name" value="DUF7010"/>
</dbReference>
<dbReference type="RefSeq" id="WP_285234833.1">
    <property type="nucleotide sequence ID" value="NZ_CP116346.1"/>
</dbReference>
<proteinExistence type="predicted"/>
<feature type="transmembrane region" description="Helical" evidence="1">
    <location>
        <begin position="45"/>
        <end position="64"/>
    </location>
</feature>
<sequence length="194" mass="21427">MSSHLSLEAQRAEFAQRRFLAMPLAGTLAWALIGVVGATCSVRTAVLTLYLATGAIFYLGLLIARFTGEDLLGRRRPRNSFDRLFMLGMLQALLVFAIALPFGMQDASSLPLSIGILAGLMWLPFSWIIQHWIGVAHALARTALILLAWLCCPGQRFVLIPALVVLVYLATMLVLEARWRRRLPSIPPQPQFAA</sequence>
<evidence type="ECO:0000313" key="3">
    <source>
        <dbReference type="Proteomes" id="UP001177769"/>
    </source>
</evidence>
<evidence type="ECO:0000256" key="1">
    <source>
        <dbReference type="SAM" id="Phobius"/>
    </source>
</evidence>
<evidence type="ECO:0000313" key="2">
    <source>
        <dbReference type="EMBL" id="WIT13713.1"/>
    </source>
</evidence>
<reference evidence="2" key="1">
    <citation type="submission" date="2023-01" db="EMBL/GenBank/DDBJ databases">
        <title>Whole genome sequence of Paucibacter sp. S2-9 isolated from pond sediment.</title>
        <authorList>
            <person name="Jung J.Y."/>
        </authorList>
    </citation>
    <scope>NUCLEOTIDE SEQUENCE</scope>
    <source>
        <strain evidence="2">S2-9</strain>
    </source>
</reference>
<feature type="transmembrane region" description="Helical" evidence="1">
    <location>
        <begin position="20"/>
        <end position="39"/>
    </location>
</feature>
<feature type="transmembrane region" description="Helical" evidence="1">
    <location>
        <begin position="156"/>
        <end position="175"/>
    </location>
</feature>
<name>A0AA95NJQ0_9BURK</name>
<keyword evidence="1" id="KW-0812">Transmembrane</keyword>
<protein>
    <submittedName>
        <fullName evidence="2">Uncharacterized protein</fullName>
    </submittedName>
</protein>
<keyword evidence="1" id="KW-0472">Membrane</keyword>
<organism evidence="2 3">
    <name type="scientific">Paucibacter sediminis</name>
    <dbReference type="NCBI Taxonomy" id="3019553"/>
    <lineage>
        <taxon>Bacteria</taxon>
        <taxon>Pseudomonadati</taxon>
        <taxon>Pseudomonadota</taxon>
        <taxon>Betaproteobacteria</taxon>
        <taxon>Burkholderiales</taxon>
        <taxon>Sphaerotilaceae</taxon>
        <taxon>Roseateles</taxon>
    </lineage>
</organism>
<dbReference type="AlphaFoldDB" id="A0AA95NJQ0"/>
<keyword evidence="1" id="KW-1133">Transmembrane helix</keyword>
<dbReference type="Proteomes" id="UP001177769">
    <property type="component" value="Chromosome"/>
</dbReference>
<accession>A0AA95NJQ0</accession>
<dbReference type="EMBL" id="CP116346">
    <property type="protein sequence ID" value="WIT13713.1"/>
    <property type="molecule type" value="Genomic_DNA"/>
</dbReference>
<feature type="transmembrane region" description="Helical" evidence="1">
    <location>
        <begin position="132"/>
        <end position="150"/>
    </location>
</feature>